<dbReference type="OrthoDB" id="5960906at2759"/>
<protein>
    <submittedName>
        <fullName evidence="2">Uncharacterized protein</fullName>
    </submittedName>
</protein>
<proteinExistence type="predicted"/>
<gene>
    <name evidence="2" type="ORF">OS493_032280</name>
</gene>
<name>A0A9W9Z7U1_9CNID</name>
<feature type="transmembrane region" description="Helical" evidence="1">
    <location>
        <begin position="122"/>
        <end position="147"/>
    </location>
</feature>
<keyword evidence="3" id="KW-1185">Reference proteome</keyword>
<keyword evidence="1" id="KW-0812">Transmembrane</keyword>
<sequence>MVGSAWDCRMRSLSLENLSALGMPIWTGVWVGITGSFGVFITFKRLQKLSHIATIPSHLVMTFMGFSLTCGILSSLIIFNYSHELSIATGQTYKYYTGNQERGFVAVNVPVKFDARHKEQHALVGSVFAFTVVELILAMWSVAMCLVSDQQASLTNDAYHEVPFMASSGQGQDASGAAILSV</sequence>
<dbReference type="Proteomes" id="UP001163046">
    <property type="component" value="Unassembled WGS sequence"/>
</dbReference>
<evidence type="ECO:0000313" key="3">
    <source>
        <dbReference type="Proteomes" id="UP001163046"/>
    </source>
</evidence>
<keyword evidence="1" id="KW-0472">Membrane</keyword>
<evidence type="ECO:0000256" key="1">
    <source>
        <dbReference type="SAM" id="Phobius"/>
    </source>
</evidence>
<feature type="transmembrane region" description="Helical" evidence="1">
    <location>
        <begin position="20"/>
        <end position="43"/>
    </location>
</feature>
<feature type="transmembrane region" description="Helical" evidence="1">
    <location>
        <begin position="55"/>
        <end position="79"/>
    </location>
</feature>
<keyword evidence="1" id="KW-1133">Transmembrane helix</keyword>
<dbReference type="EMBL" id="MU826389">
    <property type="protein sequence ID" value="KAJ7376818.1"/>
    <property type="molecule type" value="Genomic_DNA"/>
</dbReference>
<comment type="caution">
    <text evidence="2">The sequence shown here is derived from an EMBL/GenBank/DDBJ whole genome shotgun (WGS) entry which is preliminary data.</text>
</comment>
<accession>A0A9W9Z7U1</accession>
<evidence type="ECO:0000313" key="2">
    <source>
        <dbReference type="EMBL" id="KAJ7376818.1"/>
    </source>
</evidence>
<dbReference type="AlphaFoldDB" id="A0A9W9Z7U1"/>
<reference evidence="2" key="1">
    <citation type="submission" date="2023-01" db="EMBL/GenBank/DDBJ databases">
        <title>Genome assembly of the deep-sea coral Lophelia pertusa.</title>
        <authorList>
            <person name="Herrera S."/>
            <person name="Cordes E."/>
        </authorList>
    </citation>
    <scope>NUCLEOTIDE SEQUENCE</scope>
    <source>
        <strain evidence="2">USNM1676648</strain>
        <tissue evidence="2">Polyp</tissue>
    </source>
</reference>
<organism evidence="2 3">
    <name type="scientific">Desmophyllum pertusum</name>
    <dbReference type="NCBI Taxonomy" id="174260"/>
    <lineage>
        <taxon>Eukaryota</taxon>
        <taxon>Metazoa</taxon>
        <taxon>Cnidaria</taxon>
        <taxon>Anthozoa</taxon>
        <taxon>Hexacorallia</taxon>
        <taxon>Scleractinia</taxon>
        <taxon>Caryophylliina</taxon>
        <taxon>Caryophylliidae</taxon>
        <taxon>Desmophyllum</taxon>
    </lineage>
</organism>